<dbReference type="SUPFAM" id="SSF58104">
    <property type="entry name" value="Methyl-accepting chemotaxis protein (MCP) signaling domain"/>
    <property type="match status" value="1"/>
</dbReference>
<dbReference type="InterPro" id="IPR004089">
    <property type="entry name" value="MCPsignal_dom"/>
</dbReference>
<feature type="domain" description="Methyl-accepting transducer" evidence="9">
    <location>
        <begin position="273"/>
        <end position="502"/>
    </location>
</feature>
<dbReference type="InterPro" id="IPR004090">
    <property type="entry name" value="Chemotax_Me-accpt_rcpt"/>
</dbReference>
<reference evidence="12" key="1">
    <citation type="submission" date="2016-10" db="EMBL/GenBank/DDBJ databases">
        <authorList>
            <person name="Varghese N."/>
            <person name="Submissions S."/>
        </authorList>
    </citation>
    <scope>NUCLEOTIDE SEQUENCE [LARGE SCALE GENOMIC DNA]</scope>
    <source>
        <strain evidence="12">Ah-143</strain>
    </source>
</reference>
<dbReference type="PRINTS" id="PR00260">
    <property type="entry name" value="CHEMTRNSDUCR"/>
</dbReference>
<dbReference type="AlphaFoldDB" id="A0A1I7E8F7"/>
<dbReference type="PROSITE" id="PS50111">
    <property type="entry name" value="CHEMOTAXIS_TRANSDUC_2"/>
    <property type="match status" value="1"/>
</dbReference>
<organism evidence="11 12">
    <name type="scientific">Kosakonia arachidis</name>
    <dbReference type="NCBI Taxonomy" id="551989"/>
    <lineage>
        <taxon>Bacteria</taxon>
        <taxon>Pseudomonadati</taxon>
        <taxon>Pseudomonadota</taxon>
        <taxon>Gammaproteobacteria</taxon>
        <taxon>Enterobacterales</taxon>
        <taxon>Enterobacteriaceae</taxon>
        <taxon>Kosakonia</taxon>
    </lineage>
</organism>
<protein>
    <submittedName>
        <fullName evidence="11">Methyl-accepting chemotaxis protein</fullName>
    </submittedName>
</protein>
<proteinExistence type="inferred from homology"/>
<feature type="domain" description="HAMP" evidence="10">
    <location>
        <begin position="216"/>
        <end position="268"/>
    </location>
</feature>
<dbReference type="PANTHER" id="PTHR43531:SF14">
    <property type="entry name" value="METHYL-ACCEPTING CHEMOTAXIS PROTEIN I-RELATED"/>
    <property type="match status" value="1"/>
</dbReference>
<evidence type="ECO:0000256" key="3">
    <source>
        <dbReference type="ARBA" id="ARBA00022500"/>
    </source>
</evidence>
<dbReference type="Proteomes" id="UP000199187">
    <property type="component" value="Unassembled WGS sequence"/>
</dbReference>
<evidence type="ECO:0000256" key="1">
    <source>
        <dbReference type="ARBA" id="ARBA00004429"/>
    </source>
</evidence>
<dbReference type="InterPro" id="IPR003660">
    <property type="entry name" value="HAMP_dom"/>
</dbReference>
<sequence>MFKNIKITTGINSIMIVFIVFLAISYFFNFNNSRIFDHELKYVLKVSSANNPIWSAEGNINSAVRFIVIESTHYNKTGAHVTDKNTLDNIDRYINRAKADYKEFDAQTPVSEAARAKRLLIDKAFGNLFDLIIKNRDILANPELTLADASVLSTELNQLQIGLNHGLEEYNDILHDAIEQHMQTVHSNNARMLFIISLFLVISLSILMMSRVWLKRRLFARLVEVKTALDSIASGDLRNEIEKGADDELGEVLYSASQMRLSLSRTVSDIRHGVTNVFGSAQEMTSSNNELSSRTEQQASALQETAASMEELKITVRQNADNAHSAKQLVEGANCSARKGGEVMVNLDGIMREITENSQQIADINSVIDSIANQTNILALNAAVEAARAGEQGRGFAVVAGEVRSLAKRSADAAKEIRQLINVCVANMNTGSQEVELAGAAMNEVVKSVTQVTDIMAEITSASEEQSTGINQIAQAVNEMDLVTQQNASMVEQAAGVAQSVEDYAHDLQRAVSLFSLQAEKSSDKGHNKEYVTSPAKKKLMNSEPALSQNKVEDDWVSF</sequence>
<comment type="subcellular location">
    <subcellularLocation>
        <location evidence="1">Cell inner membrane</location>
        <topology evidence="1">Multi-pass membrane protein</topology>
    </subcellularLocation>
</comment>
<feature type="transmembrane region" description="Helical" evidence="8">
    <location>
        <begin position="192"/>
        <end position="214"/>
    </location>
</feature>
<keyword evidence="3" id="KW-0145">Chemotaxis</keyword>
<evidence type="ECO:0000256" key="8">
    <source>
        <dbReference type="SAM" id="Phobius"/>
    </source>
</evidence>
<dbReference type="GO" id="GO:0006935">
    <property type="term" value="P:chemotaxis"/>
    <property type="evidence" value="ECO:0007669"/>
    <property type="project" value="UniProtKB-KW"/>
</dbReference>
<keyword evidence="8" id="KW-0472">Membrane</keyword>
<gene>
    <name evidence="11" type="ORF">SAMN05192562_11235</name>
</gene>
<evidence type="ECO:0000256" key="5">
    <source>
        <dbReference type="ARBA" id="ARBA00029447"/>
    </source>
</evidence>
<evidence type="ECO:0000256" key="4">
    <source>
        <dbReference type="ARBA" id="ARBA00023224"/>
    </source>
</evidence>
<evidence type="ECO:0000256" key="6">
    <source>
        <dbReference type="PROSITE-ProRule" id="PRU00284"/>
    </source>
</evidence>
<feature type="transmembrane region" description="Helical" evidence="8">
    <location>
        <begin position="7"/>
        <end position="28"/>
    </location>
</feature>
<dbReference type="PROSITE" id="PS50885">
    <property type="entry name" value="HAMP"/>
    <property type="match status" value="1"/>
</dbReference>
<dbReference type="FunFam" id="1.10.287.950:FF:000001">
    <property type="entry name" value="Methyl-accepting chemotaxis sensory transducer"/>
    <property type="match status" value="1"/>
</dbReference>
<dbReference type="CDD" id="cd11386">
    <property type="entry name" value="MCP_signal"/>
    <property type="match status" value="1"/>
</dbReference>
<dbReference type="SMART" id="SM00283">
    <property type="entry name" value="MA"/>
    <property type="match status" value="1"/>
</dbReference>
<keyword evidence="12" id="KW-1185">Reference proteome</keyword>
<dbReference type="Pfam" id="PF00015">
    <property type="entry name" value="MCPsignal"/>
    <property type="match status" value="1"/>
</dbReference>
<evidence type="ECO:0000256" key="2">
    <source>
        <dbReference type="ARBA" id="ARBA00022481"/>
    </source>
</evidence>
<evidence type="ECO:0000256" key="7">
    <source>
        <dbReference type="SAM" id="MobiDB-lite"/>
    </source>
</evidence>
<evidence type="ECO:0000313" key="12">
    <source>
        <dbReference type="Proteomes" id="UP000199187"/>
    </source>
</evidence>
<keyword evidence="2" id="KW-0488">Methylation</keyword>
<keyword evidence="4 6" id="KW-0807">Transducer</keyword>
<evidence type="ECO:0000259" key="10">
    <source>
        <dbReference type="PROSITE" id="PS50885"/>
    </source>
</evidence>
<dbReference type="EMBL" id="FPAU01000012">
    <property type="protein sequence ID" value="SFU20211.1"/>
    <property type="molecule type" value="Genomic_DNA"/>
</dbReference>
<dbReference type="PANTHER" id="PTHR43531">
    <property type="entry name" value="PROTEIN ICFG"/>
    <property type="match status" value="1"/>
</dbReference>
<dbReference type="GO" id="GO:0007165">
    <property type="term" value="P:signal transduction"/>
    <property type="evidence" value="ECO:0007669"/>
    <property type="project" value="UniProtKB-KW"/>
</dbReference>
<evidence type="ECO:0000259" key="9">
    <source>
        <dbReference type="PROSITE" id="PS50111"/>
    </source>
</evidence>
<dbReference type="InterPro" id="IPR051310">
    <property type="entry name" value="MCP_chemotaxis"/>
</dbReference>
<keyword evidence="8" id="KW-1133">Transmembrane helix</keyword>
<feature type="region of interest" description="Disordered" evidence="7">
    <location>
        <begin position="522"/>
        <end position="559"/>
    </location>
</feature>
<accession>A0A1I7E8F7</accession>
<keyword evidence="8" id="KW-0812">Transmembrane</keyword>
<name>A0A1I7E8F7_9ENTR</name>
<dbReference type="GO" id="GO:0005886">
    <property type="term" value="C:plasma membrane"/>
    <property type="evidence" value="ECO:0007669"/>
    <property type="project" value="UniProtKB-SubCell"/>
</dbReference>
<dbReference type="Gene3D" id="1.10.287.950">
    <property type="entry name" value="Methyl-accepting chemotaxis protein"/>
    <property type="match status" value="1"/>
</dbReference>
<evidence type="ECO:0000313" key="11">
    <source>
        <dbReference type="EMBL" id="SFU20211.1"/>
    </source>
</evidence>
<comment type="similarity">
    <text evidence="5">Belongs to the methyl-accepting chemotaxis (MCP) protein family.</text>
</comment>
<dbReference type="GO" id="GO:0004888">
    <property type="term" value="F:transmembrane signaling receptor activity"/>
    <property type="evidence" value="ECO:0007669"/>
    <property type="project" value="InterPro"/>
</dbReference>